<gene>
    <name evidence="12" type="ORF">J6I90_01110</name>
</gene>
<evidence type="ECO:0000256" key="2">
    <source>
        <dbReference type="ARBA" id="ARBA00012374"/>
    </source>
</evidence>
<evidence type="ECO:0000256" key="4">
    <source>
        <dbReference type="ARBA" id="ARBA00022692"/>
    </source>
</evidence>
<evidence type="ECO:0000256" key="7">
    <source>
        <dbReference type="ARBA" id="ARBA00023136"/>
    </source>
</evidence>
<keyword evidence="6 10" id="KW-1133">Transmembrane helix</keyword>
<evidence type="ECO:0000256" key="3">
    <source>
        <dbReference type="ARBA" id="ARBA00022475"/>
    </source>
</evidence>
<dbReference type="SUPFAM" id="SSF48317">
    <property type="entry name" value="Acid phosphatase/Vanadium-dependent haloperoxidase"/>
    <property type="match status" value="1"/>
</dbReference>
<dbReference type="GO" id="GO:0005886">
    <property type="term" value="C:plasma membrane"/>
    <property type="evidence" value="ECO:0007669"/>
    <property type="project" value="UniProtKB-SubCell"/>
</dbReference>
<dbReference type="Pfam" id="PF01569">
    <property type="entry name" value="PAP2"/>
    <property type="match status" value="1"/>
</dbReference>
<dbReference type="InterPro" id="IPR036938">
    <property type="entry name" value="PAP2/HPO_sf"/>
</dbReference>
<dbReference type="PANTHER" id="PTHR14969">
    <property type="entry name" value="SPHINGOSINE-1-PHOSPHATE PHOSPHOHYDROLASE"/>
    <property type="match status" value="1"/>
</dbReference>
<comment type="catalytic activity">
    <reaction evidence="9">
        <text>di-trans,octa-cis-undecaprenyl diphosphate + H2O = di-trans,octa-cis-undecaprenyl phosphate + phosphate + H(+)</text>
        <dbReference type="Rhea" id="RHEA:28094"/>
        <dbReference type="ChEBI" id="CHEBI:15377"/>
        <dbReference type="ChEBI" id="CHEBI:15378"/>
        <dbReference type="ChEBI" id="CHEBI:43474"/>
        <dbReference type="ChEBI" id="CHEBI:58405"/>
        <dbReference type="ChEBI" id="CHEBI:60392"/>
        <dbReference type="EC" id="3.6.1.27"/>
    </reaction>
</comment>
<reference evidence="12 13" key="1">
    <citation type="submission" date="2021-03" db="EMBL/GenBank/DDBJ databases">
        <title>Pseudidiomarina terrestris, a new bacterium isolated from saline soil.</title>
        <authorList>
            <person name="Galisteo C."/>
            <person name="De La Haba R."/>
            <person name="Sanchez-Porro C."/>
            <person name="Ventosa A."/>
        </authorList>
    </citation>
    <scope>NUCLEOTIDE SEQUENCE [LARGE SCALE GENOMIC DNA]</scope>
    <source>
        <strain evidence="12 13">1APP75-32.1</strain>
    </source>
</reference>
<keyword evidence="7 10" id="KW-0472">Membrane</keyword>
<evidence type="ECO:0000256" key="1">
    <source>
        <dbReference type="ARBA" id="ARBA00004651"/>
    </source>
</evidence>
<evidence type="ECO:0000256" key="6">
    <source>
        <dbReference type="ARBA" id="ARBA00022989"/>
    </source>
</evidence>
<keyword evidence="4 10" id="KW-0812">Transmembrane</keyword>
<dbReference type="SMART" id="SM00014">
    <property type="entry name" value="acidPPc"/>
    <property type="match status" value="1"/>
</dbReference>
<dbReference type="RefSeq" id="WP_301773820.1">
    <property type="nucleotide sequence ID" value="NZ_JAGGJB010000001.1"/>
</dbReference>
<sequence length="95" mass="10457">MVRWLATLSRYDQLWFCSVIQAHDQFSFPSGHTTAAFLFAGIASSFYPAWTPLWITWASMVGISRVLLGVHYPGDIGAGAILGTTLAYLALLFTN</sequence>
<name>A0AAW7QVK0_9GAMM</name>
<organism evidence="12 13">
    <name type="scientific">Pseudidiomarina terrestris</name>
    <dbReference type="NCBI Taxonomy" id="2820060"/>
    <lineage>
        <taxon>Bacteria</taxon>
        <taxon>Pseudomonadati</taxon>
        <taxon>Pseudomonadota</taxon>
        <taxon>Gammaproteobacteria</taxon>
        <taxon>Alteromonadales</taxon>
        <taxon>Idiomarinaceae</taxon>
        <taxon>Pseudidiomarina</taxon>
    </lineage>
</organism>
<protein>
    <recommendedName>
        <fullName evidence="2">undecaprenyl-diphosphate phosphatase</fullName>
        <ecNumber evidence="2">3.6.1.27</ecNumber>
    </recommendedName>
    <alternativeName>
        <fullName evidence="8">Undecaprenyl pyrophosphate phosphatase</fullName>
    </alternativeName>
</protein>
<feature type="transmembrane region" description="Helical" evidence="10">
    <location>
        <begin position="35"/>
        <end position="56"/>
    </location>
</feature>
<dbReference type="Proteomes" id="UP001169492">
    <property type="component" value="Unassembled WGS sequence"/>
</dbReference>
<dbReference type="InterPro" id="IPR000326">
    <property type="entry name" value="PAP2/HPO"/>
</dbReference>
<evidence type="ECO:0000256" key="9">
    <source>
        <dbReference type="ARBA" id="ARBA00047594"/>
    </source>
</evidence>
<dbReference type="EC" id="3.6.1.27" evidence="2"/>
<evidence type="ECO:0000313" key="12">
    <source>
        <dbReference type="EMBL" id="MDN7123477.1"/>
    </source>
</evidence>
<evidence type="ECO:0000256" key="5">
    <source>
        <dbReference type="ARBA" id="ARBA00022801"/>
    </source>
</evidence>
<dbReference type="Gene3D" id="1.20.144.10">
    <property type="entry name" value="Phosphatidic acid phosphatase type 2/haloperoxidase"/>
    <property type="match status" value="1"/>
</dbReference>
<accession>A0AAW7QVK0</accession>
<feature type="transmembrane region" description="Helical" evidence="10">
    <location>
        <begin position="76"/>
        <end position="94"/>
    </location>
</feature>
<dbReference type="PANTHER" id="PTHR14969:SF62">
    <property type="entry name" value="DECAPRENYLPHOSPHORYL-5-PHOSPHORIBOSE PHOSPHATASE RV3807C-RELATED"/>
    <property type="match status" value="1"/>
</dbReference>
<feature type="domain" description="Phosphatidic acid phosphatase type 2/haloperoxidase" evidence="11">
    <location>
        <begin position="1"/>
        <end position="91"/>
    </location>
</feature>
<dbReference type="GO" id="GO:0050380">
    <property type="term" value="F:undecaprenyl-diphosphatase activity"/>
    <property type="evidence" value="ECO:0007669"/>
    <property type="project" value="UniProtKB-EC"/>
</dbReference>
<evidence type="ECO:0000313" key="13">
    <source>
        <dbReference type="Proteomes" id="UP001169492"/>
    </source>
</evidence>
<dbReference type="EMBL" id="JAGGJB010000001">
    <property type="protein sequence ID" value="MDN7123477.1"/>
    <property type="molecule type" value="Genomic_DNA"/>
</dbReference>
<dbReference type="AlphaFoldDB" id="A0AAW7QVK0"/>
<evidence type="ECO:0000259" key="11">
    <source>
        <dbReference type="SMART" id="SM00014"/>
    </source>
</evidence>
<proteinExistence type="predicted"/>
<keyword evidence="3" id="KW-1003">Cell membrane</keyword>
<evidence type="ECO:0000256" key="10">
    <source>
        <dbReference type="SAM" id="Phobius"/>
    </source>
</evidence>
<comment type="caution">
    <text evidence="12">The sequence shown here is derived from an EMBL/GenBank/DDBJ whole genome shotgun (WGS) entry which is preliminary data.</text>
</comment>
<comment type="subcellular location">
    <subcellularLocation>
        <location evidence="1">Cell membrane</location>
        <topology evidence="1">Multi-pass membrane protein</topology>
    </subcellularLocation>
</comment>
<keyword evidence="5" id="KW-0378">Hydrolase</keyword>
<evidence type="ECO:0000256" key="8">
    <source>
        <dbReference type="ARBA" id="ARBA00032707"/>
    </source>
</evidence>